<dbReference type="OrthoDB" id="4494979at2"/>
<evidence type="ECO:0000256" key="9">
    <source>
        <dbReference type="ARBA" id="ARBA00023052"/>
    </source>
</evidence>
<comment type="similarity">
    <text evidence="3 12">Belongs to the TPP enzyme family.</text>
</comment>
<organism evidence="16 17">
    <name type="scientific">Christensenella hongkongensis</name>
    <dbReference type="NCBI Taxonomy" id="270498"/>
    <lineage>
        <taxon>Bacteria</taxon>
        <taxon>Bacillati</taxon>
        <taxon>Bacillota</taxon>
        <taxon>Clostridia</taxon>
        <taxon>Christensenellales</taxon>
        <taxon>Christensenellaceae</taxon>
        <taxon>Christensenella</taxon>
    </lineage>
</organism>
<comment type="cofactor">
    <cofactor evidence="12">
        <name>Mg(2+)</name>
        <dbReference type="ChEBI" id="CHEBI:18420"/>
    </cofactor>
    <text evidence="12">Binds 1 Mg(2+) ion per subunit.</text>
</comment>
<evidence type="ECO:0000256" key="4">
    <source>
        <dbReference type="ARBA" id="ARBA00013145"/>
    </source>
</evidence>
<evidence type="ECO:0000256" key="2">
    <source>
        <dbReference type="ARBA" id="ARBA00005025"/>
    </source>
</evidence>
<evidence type="ECO:0000313" key="17">
    <source>
        <dbReference type="Proteomes" id="UP000034076"/>
    </source>
</evidence>
<dbReference type="RefSeq" id="WP_046443957.1">
    <property type="nucleotide sequence ID" value="NZ_LAYJ01000112.1"/>
</dbReference>
<dbReference type="InterPro" id="IPR045229">
    <property type="entry name" value="TPP_enz"/>
</dbReference>
<dbReference type="GO" id="GO:0003984">
    <property type="term" value="F:acetolactate synthase activity"/>
    <property type="evidence" value="ECO:0007669"/>
    <property type="project" value="UniProtKB-EC"/>
</dbReference>
<dbReference type="EMBL" id="LAYJ01000112">
    <property type="protein sequence ID" value="KKI50045.1"/>
    <property type="molecule type" value="Genomic_DNA"/>
</dbReference>
<keyword evidence="8 12" id="KW-0460">Magnesium</keyword>
<evidence type="ECO:0000259" key="15">
    <source>
        <dbReference type="Pfam" id="PF02776"/>
    </source>
</evidence>
<dbReference type="EC" id="2.2.1.6" evidence="4 12"/>
<feature type="domain" description="Thiamine pyrophosphate enzyme N-terminal TPP-binding" evidence="15">
    <location>
        <begin position="4"/>
        <end position="118"/>
    </location>
</feature>
<dbReference type="InterPro" id="IPR011766">
    <property type="entry name" value="TPP_enzyme_TPP-bd"/>
</dbReference>
<dbReference type="PANTHER" id="PTHR18968">
    <property type="entry name" value="THIAMINE PYROPHOSPHATE ENZYMES"/>
    <property type="match status" value="1"/>
</dbReference>
<dbReference type="Proteomes" id="UP000034076">
    <property type="component" value="Unassembled WGS sequence"/>
</dbReference>
<keyword evidence="17" id="KW-1185">Reference proteome</keyword>
<feature type="domain" description="Thiamine pyrophosphate enzyme TPP-binding" evidence="14">
    <location>
        <begin position="381"/>
        <end position="527"/>
    </location>
</feature>
<dbReference type="CDD" id="cd02015">
    <property type="entry name" value="TPP_AHAS"/>
    <property type="match status" value="1"/>
</dbReference>
<dbReference type="Gene3D" id="3.40.50.1220">
    <property type="entry name" value="TPP-binding domain"/>
    <property type="match status" value="1"/>
</dbReference>
<comment type="pathway">
    <text evidence="1 12">Amino-acid biosynthesis; L-isoleucine biosynthesis; L-isoleucine from 2-oxobutanoate: step 1/4.</text>
</comment>
<evidence type="ECO:0000256" key="8">
    <source>
        <dbReference type="ARBA" id="ARBA00022842"/>
    </source>
</evidence>
<dbReference type="Pfam" id="PF02775">
    <property type="entry name" value="TPP_enzyme_C"/>
    <property type="match status" value="1"/>
</dbReference>
<dbReference type="GO" id="GO:0030976">
    <property type="term" value="F:thiamine pyrophosphate binding"/>
    <property type="evidence" value="ECO:0007669"/>
    <property type="project" value="UniProtKB-UniRule"/>
</dbReference>
<dbReference type="SUPFAM" id="SSF52518">
    <property type="entry name" value="Thiamin diphosphate-binding fold (THDP-binding)"/>
    <property type="match status" value="2"/>
</dbReference>
<dbReference type="Gene3D" id="3.40.50.970">
    <property type="match status" value="2"/>
</dbReference>
<comment type="pathway">
    <text evidence="2 12">Amino-acid biosynthesis; L-valine biosynthesis; L-valine from pyruvate: step 1/4.</text>
</comment>
<evidence type="ECO:0000256" key="12">
    <source>
        <dbReference type="RuleBase" id="RU003591"/>
    </source>
</evidence>
<dbReference type="NCBIfam" id="TIGR00118">
    <property type="entry name" value="acolac_lg"/>
    <property type="match status" value="1"/>
</dbReference>
<evidence type="ECO:0000256" key="5">
    <source>
        <dbReference type="ARBA" id="ARBA00022605"/>
    </source>
</evidence>
<dbReference type="InterPro" id="IPR039368">
    <property type="entry name" value="AHAS_TPP"/>
</dbReference>
<evidence type="ECO:0000259" key="14">
    <source>
        <dbReference type="Pfam" id="PF02775"/>
    </source>
</evidence>
<evidence type="ECO:0000256" key="10">
    <source>
        <dbReference type="ARBA" id="ARBA00023304"/>
    </source>
</evidence>
<dbReference type="PATRIC" id="fig|270498.16.peg.1853"/>
<comment type="caution">
    <text evidence="16">The sequence shown here is derived from an EMBL/GenBank/DDBJ whole genome shotgun (WGS) entry which is preliminary data.</text>
</comment>
<dbReference type="STRING" id="270498.CHK_2108"/>
<keyword evidence="6 12" id="KW-0808">Transferase</keyword>
<keyword evidence="7 12" id="KW-0479">Metal-binding</keyword>
<dbReference type="GO" id="GO:0009097">
    <property type="term" value="P:isoleucine biosynthetic process"/>
    <property type="evidence" value="ECO:0007669"/>
    <property type="project" value="UniProtKB-UniPathway"/>
</dbReference>
<evidence type="ECO:0000256" key="7">
    <source>
        <dbReference type="ARBA" id="ARBA00022723"/>
    </source>
</evidence>
<evidence type="ECO:0000259" key="13">
    <source>
        <dbReference type="Pfam" id="PF00205"/>
    </source>
</evidence>
<dbReference type="UniPathway" id="UPA00047">
    <property type="reaction ID" value="UER00055"/>
</dbReference>
<accession>A0A0M2NIH0</accession>
<dbReference type="PANTHER" id="PTHR18968:SF13">
    <property type="entry name" value="ACETOLACTATE SYNTHASE CATALYTIC SUBUNIT, MITOCHONDRIAL"/>
    <property type="match status" value="1"/>
</dbReference>
<dbReference type="CDD" id="cd07035">
    <property type="entry name" value="TPP_PYR_POX_like"/>
    <property type="match status" value="1"/>
</dbReference>
<dbReference type="AlphaFoldDB" id="A0A0M2NIH0"/>
<dbReference type="GO" id="GO:0050660">
    <property type="term" value="F:flavin adenine dinucleotide binding"/>
    <property type="evidence" value="ECO:0007669"/>
    <property type="project" value="InterPro"/>
</dbReference>
<dbReference type="InterPro" id="IPR012001">
    <property type="entry name" value="Thiamin_PyroP_enz_TPP-bd_dom"/>
</dbReference>
<gene>
    <name evidence="16" type="ORF">CHK_2108</name>
</gene>
<evidence type="ECO:0000256" key="3">
    <source>
        <dbReference type="ARBA" id="ARBA00007812"/>
    </source>
</evidence>
<keyword evidence="5 12" id="KW-0028">Amino-acid biosynthesis</keyword>
<evidence type="ECO:0000313" key="16">
    <source>
        <dbReference type="EMBL" id="KKI50045.1"/>
    </source>
</evidence>
<evidence type="ECO:0000256" key="11">
    <source>
        <dbReference type="ARBA" id="ARBA00048670"/>
    </source>
</evidence>
<evidence type="ECO:0000256" key="6">
    <source>
        <dbReference type="ARBA" id="ARBA00022679"/>
    </source>
</evidence>
<keyword evidence="9 12" id="KW-0786">Thiamine pyrophosphate</keyword>
<keyword evidence="10 12" id="KW-0100">Branched-chain amino acid biosynthesis</keyword>
<dbReference type="FunFam" id="3.40.50.1220:FF:000008">
    <property type="entry name" value="Acetolactate synthase"/>
    <property type="match status" value="1"/>
</dbReference>
<dbReference type="GO" id="GO:0005948">
    <property type="term" value="C:acetolactate synthase complex"/>
    <property type="evidence" value="ECO:0007669"/>
    <property type="project" value="TreeGrafter"/>
</dbReference>
<feature type="domain" description="Thiamine pyrophosphate enzyme central" evidence="13">
    <location>
        <begin position="190"/>
        <end position="325"/>
    </location>
</feature>
<dbReference type="Pfam" id="PF00205">
    <property type="entry name" value="TPP_enzyme_M"/>
    <property type="match status" value="1"/>
</dbReference>
<proteinExistence type="inferred from homology"/>
<dbReference type="UniPathway" id="UPA00049">
    <property type="reaction ID" value="UER00059"/>
</dbReference>
<comment type="catalytic activity">
    <reaction evidence="11 12">
        <text>2 pyruvate + H(+) = (2S)-2-acetolactate + CO2</text>
        <dbReference type="Rhea" id="RHEA:25249"/>
        <dbReference type="ChEBI" id="CHEBI:15361"/>
        <dbReference type="ChEBI" id="CHEBI:15378"/>
        <dbReference type="ChEBI" id="CHEBI:16526"/>
        <dbReference type="ChEBI" id="CHEBI:58476"/>
        <dbReference type="EC" id="2.2.1.6"/>
    </reaction>
</comment>
<dbReference type="GO" id="GO:0009099">
    <property type="term" value="P:L-valine biosynthetic process"/>
    <property type="evidence" value="ECO:0007669"/>
    <property type="project" value="UniProtKB-UniPathway"/>
</dbReference>
<dbReference type="InterPro" id="IPR012846">
    <property type="entry name" value="Acetolactate_synth_lsu"/>
</dbReference>
<sequence>MKLTGAQIIMECLKEQNVDTVFGFPGGTVIALYNALYDYPEINHILTCHEQHAAHAADGYARATGKPGVVFATSGPGATNLVTGIATAYMDSVPMVAITGNVEKKNLGKDSFQEIDITGVTIPITKHNVIVKEIEDLAPAIREAFYIAQSGRPGPVLVDVTKDVTVGEGEYTPEKPKAIEHKNAFSEDDIKAAAEAINESKKPFIFVGGGVIAAEAEQEVKELAEKLNAPVTMTLMGMGAFPASDMKYTGMVGMHGTKTSAMCVSNCDLLIAIGARFSERVTSDRTKFATQAKVLHIDVDPAEINKNISADYEVTGNAKDVLDALLPQLEQKTDGTWMEQVRHWKRSYPLDRATRNARFPKKIIQAMQEAAPEDTVFTTEVGQHQMWSAQFLKIEHPRQLITSGGLGTMGFGMGAAMGAAVGTGKQVVNIAGDGSFHMNLQEIVTAVKHQLPIMILILNNNVLGMVRQWQKLFFDKRYSQTTLNNPTDYVKLAEAFGAYGVDISDEKDLKGAFKKAFAHKGPVIVKCDIHEDENVLPMVPGGQPLDNIILDLEK</sequence>
<comment type="cofactor">
    <cofactor evidence="12">
        <name>thiamine diphosphate</name>
        <dbReference type="ChEBI" id="CHEBI:58937"/>
    </cofactor>
    <text evidence="12">Binds 1 thiamine pyrophosphate per subunit.</text>
</comment>
<dbReference type="FunFam" id="3.40.50.970:FF:000007">
    <property type="entry name" value="Acetolactate synthase"/>
    <property type="match status" value="1"/>
</dbReference>
<dbReference type="Pfam" id="PF02776">
    <property type="entry name" value="TPP_enzyme_N"/>
    <property type="match status" value="1"/>
</dbReference>
<dbReference type="SUPFAM" id="SSF52467">
    <property type="entry name" value="DHS-like NAD/FAD-binding domain"/>
    <property type="match status" value="1"/>
</dbReference>
<evidence type="ECO:0000256" key="1">
    <source>
        <dbReference type="ARBA" id="ARBA00004974"/>
    </source>
</evidence>
<dbReference type="InterPro" id="IPR029035">
    <property type="entry name" value="DHS-like_NAD/FAD-binding_dom"/>
</dbReference>
<dbReference type="InterPro" id="IPR029061">
    <property type="entry name" value="THDP-binding"/>
</dbReference>
<dbReference type="InterPro" id="IPR012000">
    <property type="entry name" value="Thiamin_PyroP_enz_cen_dom"/>
</dbReference>
<name>A0A0M2NIH0_9FIRM</name>
<protein>
    <recommendedName>
        <fullName evidence="4 12">Acetolactate synthase</fullName>
        <ecNumber evidence="4 12">2.2.1.6</ecNumber>
    </recommendedName>
</protein>
<dbReference type="GO" id="GO:0000287">
    <property type="term" value="F:magnesium ion binding"/>
    <property type="evidence" value="ECO:0007669"/>
    <property type="project" value="UniProtKB-UniRule"/>
</dbReference>
<reference evidence="16 17" key="1">
    <citation type="submission" date="2015-04" db="EMBL/GenBank/DDBJ databases">
        <title>Draft genome sequence of bacteremic isolate Catabacter hongkongensis type strain HKU16T.</title>
        <authorList>
            <person name="Lau S.K."/>
            <person name="Teng J.L."/>
            <person name="Huang Y."/>
            <person name="Curreem S.O."/>
            <person name="Tsui S.K."/>
            <person name="Woo P.C."/>
        </authorList>
    </citation>
    <scope>NUCLEOTIDE SEQUENCE [LARGE SCALE GENOMIC DNA]</scope>
    <source>
        <strain evidence="16 17">HKU16</strain>
    </source>
</reference>